<evidence type="ECO:0000256" key="4">
    <source>
        <dbReference type="ARBA" id="ARBA00020295"/>
    </source>
</evidence>
<dbReference type="EMBL" id="JAAIYP010000035">
    <property type="protein sequence ID" value="NFV80240.1"/>
    <property type="molecule type" value="Genomic_DNA"/>
</dbReference>
<dbReference type="InterPro" id="IPR017853">
    <property type="entry name" value="GH"/>
</dbReference>
<dbReference type="AlphaFoldDB" id="A0A7C9QTI1"/>
<feature type="domain" description="MalQ N-terminal beta-sandwich" evidence="11">
    <location>
        <begin position="68"/>
        <end position="166"/>
    </location>
</feature>
<sequence>MNAAEALDRLAQLAGIEDGWWDFFGQWRPVSVETKKAFLAAMGFAVATDDDVAASLAELETRPWRRWLEPVAVFDTTWGEPAVTLSVPAARDTQLLTWEIEDELGGRHGGSFQVDSLTWVDERWLDGVLVKRWRLVLPALPAVGYHTLRVSASDGESASMTIAVAPAHAHVPAAISQGDGVWGLATQVYALRTESDWGVGTYKALEQLAAGAAKMGAATVGINPLHALFPAQPQKFSPYAPSSRRFLNLAYLDVESVPEFAECREAKRMFASPGFQANLSRVRGYPMVEYDDVARLALPMLEVLYRWFRAEHLEPGDGRGAAFRAFQQEGGRAAELFFTFEALHERFVTEGRPYWRHWPEEFRHPANPAVMKWADLNRERVEFFWWLEFLADQQLAAAHRAALDNGASIGLYRDLGVGIAGDGAEAWLEQDNLSLGVSVGAPPDPLALKGQDWGLIPFNPLALSEAAYAPFIGVMRANMRHAGALRLDHAMSLQRLYWVPPGASADQGAYVRYPVDDLFRLVALESVRNRCMVIGEDLGTVPDGFRERMARTALFAYRVMVFEQRDGRFKRPDEFDENALAIFATHDLPSARGWWNGTDIGRREKLDLYPRPGMAEEERAARQGDREKLVRAFVEQDLLPPDFPSHGPLSDADAERLAEAAHAYLSRARSRLMMVQIEDVLALDSQMNLPGTTDQHPNWRRRFPVDVPGVLGDPRMAALAAWLEPERGNRPVEKLPPV</sequence>
<evidence type="ECO:0000256" key="8">
    <source>
        <dbReference type="ARBA" id="ARBA00031423"/>
    </source>
</evidence>
<evidence type="ECO:0000256" key="9">
    <source>
        <dbReference type="ARBA" id="ARBA00031501"/>
    </source>
</evidence>
<comment type="catalytic activity">
    <reaction evidence="1 10">
        <text>Transfers a segment of a (1-&gt;4)-alpha-D-glucan to a new position in an acceptor, which may be glucose or a (1-&gt;4)-alpha-D-glucan.</text>
        <dbReference type="EC" id="2.4.1.25"/>
    </reaction>
</comment>
<dbReference type="InterPro" id="IPR003385">
    <property type="entry name" value="Glyco_hydro_77"/>
</dbReference>
<dbReference type="SUPFAM" id="SSF51445">
    <property type="entry name" value="(Trans)glycosidases"/>
    <property type="match status" value="1"/>
</dbReference>
<dbReference type="GO" id="GO:0005975">
    <property type="term" value="P:carbohydrate metabolic process"/>
    <property type="evidence" value="ECO:0007669"/>
    <property type="project" value="InterPro"/>
</dbReference>
<dbReference type="PANTHER" id="PTHR32438:SF5">
    <property type="entry name" value="4-ALPHA-GLUCANOTRANSFERASE DPE1, CHLOROPLASTIC_AMYLOPLASTIC"/>
    <property type="match status" value="1"/>
</dbReference>
<accession>A0A7C9QTI1</accession>
<evidence type="ECO:0000313" key="12">
    <source>
        <dbReference type="EMBL" id="NFV80240.1"/>
    </source>
</evidence>
<keyword evidence="6 10" id="KW-0808">Transferase</keyword>
<dbReference type="NCBIfam" id="TIGR00217">
    <property type="entry name" value="malQ"/>
    <property type="match status" value="1"/>
</dbReference>
<keyword evidence="7 10" id="KW-0119">Carbohydrate metabolism</keyword>
<dbReference type="Gene3D" id="3.20.20.80">
    <property type="entry name" value="Glycosidases"/>
    <property type="match status" value="1"/>
</dbReference>
<gene>
    <name evidence="12" type="primary">malQ</name>
    <name evidence="12" type="ORF">G4223_08965</name>
</gene>
<name>A0A7C9QTI1_9PROT</name>
<dbReference type="PANTHER" id="PTHR32438">
    <property type="entry name" value="4-ALPHA-GLUCANOTRANSFERASE DPE1, CHLOROPLASTIC/AMYLOPLASTIC"/>
    <property type="match status" value="1"/>
</dbReference>
<evidence type="ECO:0000313" key="13">
    <source>
        <dbReference type="Proteomes" id="UP000480684"/>
    </source>
</evidence>
<dbReference type="EC" id="2.4.1.25" evidence="3 10"/>
<dbReference type="InterPro" id="IPR048458">
    <property type="entry name" value="MalQ_N"/>
</dbReference>
<comment type="caution">
    <text evidence="12">The sequence shown here is derived from an EMBL/GenBank/DDBJ whole genome shotgun (WGS) entry which is preliminary data.</text>
</comment>
<evidence type="ECO:0000256" key="7">
    <source>
        <dbReference type="ARBA" id="ARBA00023277"/>
    </source>
</evidence>
<evidence type="ECO:0000256" key="6">
    <source>
        <dbReference type="ARBA" id="ARBA00022679"/>
    </source>
</evidence>
<dbReference type="GO" id="GO:0004134">
    <property type="term" value="F:4-alpha-glucanotransferase activity"/>
    <property type="evidence" value="ECO:0007669"/>
    <property type="project" value="UniProtKB-EC"/>
</dbReference>
<evidence type="ECO:0000256" key="1">
    <source>
        <dbReference type="ARBA" id="ARBA00000439"/>
    </source>
</evidence>
<keyword evidence="5 10" id="KW-0328">Glycosyltransferase</keyword>
<comment type="similarity">
    <text evidence="2 10">Belongs to the disproportionating enzyme family.</text>
</comment>
<evidence type="ECO:0000256" key="2">
    <source>
        <dbReference type="ARBA" id="ARBA00005684"/>
    </source>
</evidence>
<evidence type="ECO:0000256" key="5">
    <source>
        <dbReference type="ARBA" id="ARBA00022676"/>
    </source>
</evidence>
<evidence type="ECO:0000259" key="11">
    <source>
        <dbReference type="Pfam" id="PF21226"/>
    </source>
</evidence>
<reference evidence="12 13" key="1">
    <citation type="submission" date="2020-02" db="EMBL/GenBank/DDBJ databases">
        <authorList>
            <person name="Dziuba M."/>
            <person name="Kuznetsov B."/>
            <person name="Mardanov A."/>
            <person name="Ravin N."/>
            <person name="Grouzdev D."/>
        </authorList>
    </citation>
    <scope>NUCLEOTIDE SEQUENCE [LARGE SCALE GENOMIC DNA]</scope>
    <source>
        <strain evidence="12 13">SpK</strain>
    </source>
</reference>
<evidence type="ECO:0000256" key="10">
    <source>
        <dbReference type="RuleBase" id="RU361207"/>
    </source>
</evidence>
<protein>
    <recommendedName>
        <fullName evidence="4 10">4-alpha-glucanotransferase</fullName>
        <ecNumber evidence="3 10">2.4.1.25</ecNumber>
    </recommendedName>
    <alternativeName>
        <fullName evidence="8 10">Amylomaltase</fullName>
    </alternativeName>
    <alternativeName>
        <fullName evidence="9 10">Disproportionating enzyme</fullName>
    </alternativeName>
</protein>
<organism evidence="12 13">
    <name type="scientific">Magnetospirillum aberrantis SpK</name>
    <dbReference type="NCBI Taxonomy" id="908842"/>
    <lineage>
        <taxon>Bacteria</taxon>
        <taxon>Pseudomonadati</taxon>
        <taxon>Pseudomonadota</taxon>
        <taxon>Alphaproteobacteria</taxon>
        <taxon>Rhodospirillales</taxon>
        <taxon>Rhodospirillaceae</taxon>
        <taxon>Magnetospirillum</taxon>
    </lineage>
</organism>
<evidence type="ECO:0000256" key="3">
    <source>
        <dbReference type="ARBA" id="ARBA00012560"/>
    </source>
</evidence>
<proteinExistence type="inferred from homology"/>
<dbReference type="RefSeq" id="WP_163678074.1">
    <property type="nucleotide sequence ID" value="NZ_JAAIYP010000035.1"/>
</dbReference>
<dbReference type="Pfam" id="PF02446">
    <property type="entry name" value="Glyco_hydro_77"/>
    <property type="match status" value="1"/>
</dbReference>
<dbReference type="Pfam" id="PF21226">
    <property type="entry name" value="MalQ_N"/>
    <property type="match status" value="1"/>
</dbReference>
<keyword evidence="13" id="KW-1185">Reference proteome</keyword>
<dbReference type="Proteomes" id="UP000480684">
    <property type="component" value="Unassembled WGS sequence"/>
</dbReference>